<dbReference type="CDD" id="cd03801">
    <property type="entry name" value="GT4_PimA-like"/>
    <property type="match status" value="1"/>
</dbReference>
<dbReference type="Gene3D" id="3.40.50.2000">
    <property type="entry name" value="Glycogen Phosphorylase B"/>
    <property type="match status" value="2"/>
</dbReference>
<dbReference type="Pfam" id="PF13439">
    <property type="entry name" value="Glyco_transf_4"/>
    <property type="match status" value="1"/>
</dbReference>
<evidence type="ECO:0000313" key="4">
    <source>
        <dbReference type="EMBL" id="QDS87405.1"/>
    </source>
</evidence>
<dbReference type="Proteomes" id="UP000319557">
    <property type="component" value="Chromosome"/>
</dbReference>
<keyword evidence="4" id="KW-0328">Glycosyltransferase</keyword>
<evidence type="ECO:0000256" key="1">
    <source>
        <dbReference type="ARBA" id="ARBA00022679"/>
    </source>
</evidence>
<proteinExistence type="predicted"/>
<dbReference type="InterPro" id="IPR028098">
    <property type="entry name" value="Glyco_trans_4-like_N"/>
</dbReference>
<dbReference type="PANTHER" id="PTHR46401:SF2">
    <property type="entry name" value="GLYCOSYLTRANSFERASE WBBK-RELATED"/>
    <property type="match status" value="1"/>
</dbReference>
<dbReference type="InterPro" id="IPR001296">
    <property type="entry name" value="Glyco_trans_1"/>
</dbReference>
<dbReference type="EMBL" id="CP036261">
    <property type="protein sequence ID" value="QDS87405.1"/>
    <property type="molecule type" value="Genomic_DNA"/>
</dbReference>
<dbReference type="RefSeq" id="WP_145343750.1">
    <property type="nucleotide sequence ID" value="NZ_CP036261.1"/>
</dbReference>
<keyword evidence="1 4" id="KW-0808">Transferase</keyword>
<organism evidence="4 5">
    <name type="scientific">Rosistilla ulvae</name>
    <dbReference type="NCBI Taxonomy" id="1930277"/>
    <lineage>
        <taxon>Bacteria</taxon>
        <taxon>Pseudomonadati</taxon>
        <taxon>Planctomycetota</taxon>
        <taxon>Planctomycetia</taxon>
        <taxon>Pirellulales</taxon>
        <taxon>Pirellulaceae</taxon>
        <taxon>Rosistilla</taxon>
    </lineage>
</organism>
<sequence>MSTNSAMHLGVVASVKHGFEHFVHRELSFFESRGAKISVYPTKFQAGLYGPRPTWNVYRWGLISLMFANLGTLLSRPASYLRLLAEAIRHRAVVDFVLAVYFAGKMRDVDLIYATFGDRKLFIAYFCKQLLNKPLICTIHAYEIYENPNPAMFARAVAACDQITTVTNYNREQLKSRYGIDPQRIEVVRLSIDLQTYRPERKFVVLIVGYFAQKKGHRILLEALRKIDNSEFELWVVGTGRDSADSVDVKALAAEMGLESQVAFFNGLSGTALRAVYHACDVFCLPSHHDDHGGAEGFPTVIIEAMACGKPVISTRHVEIPAIVEQILVDEKDVDGLADALLQTYRSAELREQMGERNRELAAEHFSHSNVKRTEAMMRAACGLPPLVEPEASPVEMQHESLTT</sequence>
<accession>A0A517LXQ2</accession>
<feature type="domain" description="Glycosyltransferase subfamily 4-like N-terminal" evidence="3">
    <location>
        <begin position="105"/>
        <end position="195"/>
    </location>
</feature>
<evidence type="ECO:0000313" key="5">
    <source>
        <dbReference type="Proteomes" id="UP000319557"/>
    </source>
</evidence>
<keyword evidence="5" id="KW-1185">Reference proteome</keyword>
<dbReference type="AlphaFoldDB" id="A0A517LXQ2"/>
<name>A0A517LXQ2_9BACT</name>
<dbReference type="SUPFAM" id="SSF53756">
    <property type="entry name" value="UDP-Glycosyltransferase/glycogen phosphorylase"/>
    <property type="match status" value="1"/>
</dbReference>
<gene>
    <name evidence="4" type="primary">mshA_1</name>
    <name evidence="4" type="ORF">EC9_15830</name>
</gene>
<dbReference type="KEGG" id="ruv:EC9_15830"/>
<dbReference type="GO" id="GO:0009103">
    <property type="term" value="P:lipopolysaccharide biosynthetic process"/>
    <property type="evidence" value="ECO:0007669"/>
    <property type="project" value="TreeGrafter"/>
</dbReference>
<evidence type="ECO:0000259" key="2">
    <source>
        <dbReference type="Pfam" id="PF00534"/>
    </source>
</evidence>
<dbReference type="EC" id="2.4.1.250" evidence="4"/>
<dbReference type="GO" id="GO:0102710">
    <property type="term" value="F:D-inositol-3-phosphate glycosyltransferase activity"/>
    <property type="evidence" value="ECO:0007669"/>
    <property type="project" value="UniProtKB-EC"/>
</dbReference>
<protein>
    <submittedName>
        <fullName evidence="4">D-inositol 3-phosphate glycosyltransferase</fullName>
        <ecNumber evidence="4">2.4.1.250</ecNumber>
    </submittedName>
</protein>
<dbReference type="PANTHER" id="PTHR46401">
    <property type="entry name" value="GLYCOSYLTRANSFERASE WBBK-RELATED"/>
    <property type="match status" value="1"/>
</dbReference>
<dbReference type="Pfam" id="PF00534">
    <property type="entry name" value="Glycos_transf_1"/>
    <property type="match status" value="1"/>
</dbReference>
<reference evidence="4 5" key="1">
    <citation type="submission" date="2019-02" db="EMBL/GenBank/DDBJ databases">
        <title>Deep-cultivation of Planctomycetes and their phenomic and genomic characterization uncovers novel biology.</title>
        <authorList>
            <person name="Wiegand S."/>
            <person name="Jogler M."/>
            <person name="Boedeker C."/>
            <person name="Pinto D."/>
            <person name="Vollmers J."/>
            <person name="Rivas-Marin E."/>
            <person name="Kohn T."/>
            <person name="Peeters S.H."/>
            <person name="Heuer A."/>
            <person name="Rast P."/>
            <person name="Oberbeckmann S."/>
            <person name="Bunk B."/>
            <person name="Jeske O."/>
            <person name="Meyerdierks A."/>
            <person name="Storesund J.E."/>
            <person name="Kallscheuer N."/>
            <person name="Luecker S."/>
            <person name="Lage O.M."/>
            <person name="Pohl T."/>
            <person name="Merkel B.J."/>
            <person name="Hornburger P."/>
            <person name="Mueller R.-W."/>
            <person name="Bruemmer F."/>
            <person name="Labrenz M."/>
            <person name="Spormann A.M."/>
            <person name="Op den Camp H."/>
            <person name="Overmann J."/>
            <person name="Amann R."/>
            <person name="Jetten M.S.M."/>
            <person name="Mascher T."/>
            <person name="Medema M.H."/>
            <person name="Devos D.P."/>
            <person name="Kaster A.-K."/>
            <person name="Ovreas L."/>
            <person name="Rohde M."/>
            <person name="Galperin M.Y."/>
            <person name="Jogler C."/>
        </authorList>
    </citation>
    <scope>NUCLEOTIDE SEQUENCE [LARGE SCALE GENOMIC DNA]</scope>
    <source>
        <strain evidence="4 5">EC9</strain>
    </source>
</reference>
<evidence type="ECO:0000259" key="3">
    <source>
        <dbReference type="Pfam" id="PF13439"/>
    </source>
</evidence>
<feature type="domain" description="Glycosyl transferase family 1" evidence="2">
    <location>
        <begin position="198"/>
        <end position="360"/>
    </location>
</feature>
<dbReference type="OrthoDB" id="73743at2"/>